<dbReference type="InterPro" id="IPR016040">
    <property type="entry name" value="NAD(P)-bd_dom"/>
</dbReference>
<dbReference type="InterPro" id="IPR051604">
    <property type="entry name" value="Ergot_Alk_Oxidoreductase"/>
</dbReference>
<evidence type="ECO:0000313" key="3">
    <source>
        <dbReference type="Proteomes" id="UP000564573"/>
    </source>
</evidence>
<dbReference type="PANTHER" id="PTHR43162:SF1">
    <property type="entry name" value="PRESTALK A DIFFERENTIATION PROTEIN A"/>
    <property type="match status" value="1"/>
</dbReference>
<dbReference type="Gene3D" id="3.40.50.720">
    <property type="entry name" value="NAD(P)-binding Rossmann-like Domain"/>
    <property type="match status" value="1"/>
</dbReference>
<protein>
    <submittedName>
        <fullName evidence="2">Uncharacterized protein YbjT (DUF2867 family)</fullName>
    </submittedName>
</protein>
<dbReference type="EMBL" id="JACIBS010000001">
    <property type="protein sequence ID" value="MBB3662893.1"/>
    <property type="molecule type" value="Genomic_DNA"/>
</dbReference>
<dbReference type="AlphaFoldDB" id="A0A839XQH0"/>
<gene>
    <name evidence="2" type="ORF">FB384_001797</name>
</gene>
<sequence length="308" mass="33045">MMLLTAMPASRAPGAVPTVPVVRTLAERLSERGQRVRVLVPESEAGDWPDGVELHLGRVTDPAEFAAAVADAELVFLAGLVGEPLASLRELTTTLVTGRVRRVVVLGSHGSDFDAGISDETWQWSAFERCLENSGIGRVWLRPTAVMASADVGGYPIPGSAVVDRIRRGQQVHEYLPTAPYAFIHEDDLAEIAATLLLGDRRSGTVDVSGTTVSAVERLAALGAALGVEPQLVELTADEAAERWRQAGWPEDTIGVMLYALPAFAAEPDNPALREQEETARTLLGRPPQTFRQWAARLADRVATPDGS</sequence>
<dbReference type="Pfam" id="PF13460">
    <property type="entry name" value="NAD_binding_10"/>
    <property type="match status" value="1"/>
</dbReference>
<dbReference type="SUPFAM" id="SSF51735">
    <property type="entry name" value="NAD(P)-binding Rossmann-fold domains"/>
    <property type="match status" value="1"/>
</dbReference>
<accession>A0A839XQH0</accession>
<evidence type="ECO:0000259" key="1">
    <source>
        <dbReference type="Pfam" id="PF13460"/>
    </source>
</evidence>
<evidence type="ECO:0000313" key="2">
    <source>
        <dbReference type="EMBL" id="MBB3662893.1"/>
    </source>
</evidence>
<reference evidence="2 3" key="1">
    <citation type="submission" date="2020-08" db="EMBL/GenBank/DDBJ databases">
        <title>Sequencing the genomes of 1000 actinobacteria strains.</title>
        <authorList>
            <person name="Klenk H.-P."/>
        </authorList>
    </citation>
    <scope>NUCLEOTIDE SEQUENCE [LARGE SCALE GENOMIC DNA]</scope>
    <source>
        <strain evidence="2 3">DSM 45267</strain>
    </source>
</reference>
<feature type="domain" description="NAD(P)-binding" evidence="1">
    <location>
        <begin position="23"/>
        <end position="134"/>
    </location>
</feature>
<name>A0A839XQH0_9PSEU</name>
<dbReference type="Proteomes" id="UP000564573">
    <property type="component" value="Unassembled WGS sequence"/>
</dbReference>
<dbReference type="PANTHER" id="PTHR43162">
    <property type="match status" value="1"/>
</dbReference>
<dbReference type="InterPro" id="IPR036291">
    <property type="entry name" value="NAD(P)-bd_dom_sf"/>
</dbReference>
<proteinExistence type="predicted"/>
<dbReference type="RefSeq" id="WP_221212677.1">
    <property type="nucleotide sequence ID" value="NZ_JACIBS010000001.1"/>
</dbReference>
<organism evidence="2 3">
    <name type="scientific">Prauserella sediminis</name>
    <dbReference type="NCBI Taxonomy" id="577680"/>
    <lineage>
        <taxon>Bacteria</taxon>
        <taxon>Bacillati</taxon>
        <taxon>Actinomycetota</taxon>
        <taxon>Actinomycetes</taxon>
        <taxon>Pseudonocardiales</taxon>
        <taxon>Pseudonocardiaceae</taxon>
        <taxon>Prauserella</taxon>
        <taxon>Prauserella salsuginis group</taxon>
    </lineage>
</organism>
<keyword evidence="3" id="KW-1185">Reference proteome</keyword>
<comment type="caution">
    <text evidence="2">The sequence shown here is derived from an EMBL/GenBank/DDBJ whole genome shotgun (WGS) entry which is preliminary data.</text>
</comment>